<dbReference type="Gene3D" id="1.10.10.60">
    <property type="entry name" value="Homeodomain-like"/>
    <property type="match status" value="1"/>
</dbReference>
<evidence type="ECO:0000256" key="3">
    <source>
        <dbReference type="ARBA" id="ARBA00023125"/>
    </source>
</evidence>
<dbReference type="InterPro" id="IPR002078">
    <property type="entry name" value="Sigma_54_int"/>
</dbReference>
<dbReference type="EMBL" id="JBAKAR010000008">
    <property type="protein sequence ID" value="MEL0613630.1"/>
    <property type="molecule type" value="Genomic_DNA"/>
</dbReference>
<dbReference type="PANTHER" id="PTHR32071">
    <property type="entry name" value="TRANSCRIPTIONAL REGULATORY PROTEIN"/>
    <property type="match status" value="1"/>
</dbReference>
<proteinExistence type="predicted"/>
<dbReference type="InterPro" id="IPR058031">
    <property type="entry name" value="AAA_lid_NorR"/>
</dbReference>
<evidence type="ECO:0000313" key="5">
    <source>
        <dbReference type="EMBL" id="MEL0613630.1"/>
    </source>
</evidence>
<accession>A0ABU9G560</accession>
<feature type="domain" description="Sigma-54 factor interaction" evidence="4">
    <location>
        <begin position="178"/>
        <end position="412"/>
    </location>
</feature>
<evidence type="ECO:0000259" key="4">
    <source>
        <dbReference type="PROSITE" id="PS50045"/>
    </source>
</evidence>
<evidence type="ECO:0000256" key="2">
    <source>
        <dbReference type="ARBA" id="ARBA00022840"/>
    </source>
</evidence>
<dbReference type="InterPro" id="IPR003593">
    <property type="entry name" value="AAA+_ATPase"/>
</dbReference>
<comment type="caution">
    <text evidence="5">The sequence shown here is derived from an EMBL/GenBank/DDBJ whole genome shotgun (WGS) entry which is preliminary data.</text>
</comment>
<reference evidence="5 6" key="1">
    <citation type="submission" date="2024-02" db="EMBL/GenBank/DDBJ databases">
        <title>Bacteria isolated from the canopy kelp, Nereocystis luetkeana.</title>
        <authorList>
            <person name="Pfister C.A."/>
            <person name="Younker I.T."/>
            <person name="Light S.H."/>
        </authorList>
    </citation>
    <scope>NUCLEOTIDE SEQUENCE [LARGE SCALE GENOMIC DNA]</scope>
    <source>
        <strain evidence="5 6">TI.4.07</strain>
    </source>
</reference>
<name>A0ABU9G560_9GAMM</name>
<dbReference type="SMART" id="SM00382">
    <property type="entry name" value="AAA"/>
    <property type="match status" value="1"/>
</dbReference>
<dbReference type="PROSITE" id="PS00675">
    <property type="entry name" value="SIGMA54_INTERACT_1"/>
    <property type="match status" value="1"/>
</dbReference>
<protein>
    <submittedName>
        <fullName evidence="5">Sigma-54 dependent transcriptional regulator</fullName>
    </submittedName>
</protein>
<dbReference type="Pfam" id="PF00158">
    <property type="entry name" value="Sigma54_activat"/>
    <property type="match status" value="1"/>
</dbReference>
<organism evidence="5 6">
    <name type="scientific">Marinomonas arenicola</name>
    <dbReference type="NCBI Taxonomy" id="569601"/>
    <lineage>
        <taxon>Bacteria</taxon>
        <taxon>Pseudomonadati</taxon>
        <taxon>Pseudomonadota</taxon>
        <taxon>Gammaproteobacteria</taxon>
        <taxon>Oceanospirillales</taxon>
        <taxon>Oceanospirillaceae</taxon>
        <taxon>Marinomonas</taxon>
    </lineage>
</organism>
<dbReference type="SUPFAM" id="SSF52540">
    <property type="entry name" value="P-loop containing nucleoside triphosphate hydrolases"/>
    <property type="match status" value="1"/>
</dbReference>
<keyword evidence="6" id="KW-1185">Reference proteome</keyword>
<dbReference type="Proteomes" id="UP001379949">
    <property type="component" value="Unassembled WGS sequence"/>
</dbReference>
<dbReference type="Pfam" id="PF25601">
    <property type="entry name" value="AAA_lid_14"/>
    <property type="match status" value="1"/>
</dbReference>
<gene>
    <name evidence="5" type="ORF">V6242_10780</name>
</gene>
<keyword evidence="1" id="KW-0547">Nucleotide-binding</keyword>
<sequence>MKKTLVTWVGQHDLDGALKLEHHGPIYSALSAFDFDEVVLLCNYSSQQGKSYVKWLESKLSDQTSLRLTQVTLVSPVDFSSIYVAANECLSELAQSNCELSILLSPGTPAMQAVWVLLGKTKYPAQFIQSSKEKGAELVQIPFDIAAEYTPLANVLSSTKLTQLSESFPNQSPAFSEIVTQNPLMERLKQQAQILAKHDVPVLIQGETGTGKELFARAIHNASNRADQPFVAVNCGAFPLDLIDSILFGHKKGAFTGASSDRLGVFQQANKGTLFLDEFGELEASVQVRLLRVLQEGVVTPVGATKEESVDVRLICATNKDLLQAVANGEFREDLFYRVAVGVLNLPPIKNRSGDITLLANALLTQIAKQLNPLAKNDEDKKLSPNAINLILKHSWPGNVRELHSTLLRAYLWSQGGSIDEQDLKAAMFPKQSNNNDIFSHDLSNPIDLQEILDEVEEYYLRLAWQKTLGKKTKASELLGIKSYQNYSNRLEKFKIN</sequence>
<dbReference type="PROSITE" id="PS50045">
    <property type="entry name" value="SIGMA54_INTERACT_4"/>
    <property type="match status" value="1"/>
</dbReference>
<dbReference type="RefSeq" id="WP_341567344.1">
    <property type="nucleotide sequence ID" value="NZ_JBAKAR010000008.1"/>
</dbReference>
<dbReference type="Gene3D" id="3.40.50.300">
    <property type="entry name" value="P-loop containing nucleotide triphosphate hydrolases"/>
    <property type="match status" value="1"/>
</dbReference>
<dbReference type="InterPro" id="IPR025662">
    <property type="entry name" value="Sigma_54_int_dom_ATP-bd_1"/>
</dbReference>
<keyword evidence="3" id="KW-0238">DNA-binding</keyword>
<dbReference type="CDD" id="cd00009">
    <property type="entry name" value="AAA"/>
    <property type="match status" value="1"/>
</dbReference>
<dbReference type="Gene3D" id="1.10.8.60">
    <property type="match status" value="1"/>
</dbReference>
<dbReference type="PANTHER" id="PTHR32071:SF117">
    <property type="entry name" value="PTS-DEPENDENT DIHYDROXYACETONE KINASE OPERON REGULATORY PROTEIN-RELATED"/>
    <property type="match status" value="1"/>
</dbReference>
<evidence type="ECO:0000313" key="6">
    <source>
        <dbReference type="Proteomes" id="UP001379949"/>
    </source>
</evidence>
<dbReference type="InterPro" id="IPR027417">
    <property type="entry name" value="P-loop_NTPase"/>
</dbReference>
<keyword evidence="2" id="KW-0067">ATP-binding</keyword>
<evidence type="ECO:0000256" key="1">
    <source>
        <dbReference type="ARBA" id="ARBA00022741"/>
    </source>
</evidence>